<reference evidence="9" key="1">
    <citation type="journal article" date="2021" name="IMA Fungus">
        <title>Genomic characterization of three marine fungi, including Emericellopsis atlantica sp. nov. with signatures of a generalist lifestyle and marine biomass degradation.</title>
        <authorList>
            <person name="Hagestad O.C."/>
            <person name="Hou L."/>
            <person name="Andersen J.H."/>
            <person name="Hansen E.H."/>
            <person name="Altermark B."/>
            <person name="Li C."/>
            <person name="Kuhnert E."/>
            <person name="Cox R.J."/>
            <person name="Crous P.W."/>
            <person name="Spatafora J.W."/>
            <person name="Lail K."/>
            <person name="Amirebrahimi M."/>
            <person name="Lipzen A."/>
            <person name="Pangilinan J."/>
            <person name="Andreopoulos W."/>
            <person name="Hayes R.D."/>
            <person name="Ng V."/>
            <person name="Grigoriev I.V."/>
            <person name="Jackson S.A."/>
            <person name="Sutton T.D.S."/>
            <person name="Dobson A.D.W."/>
            <person name="Rama T."/>
        </authorList>
    </citation>
    <scope>NUCLEOTIDE SEQUENCE</scope>
    <source>
        <strain evidence="9">TRa3180A</strain>
    </source>
</reference>
<keyword evidence="10" id="KW-1185">Reference proteome</keyword>
<dbReference type="GO" id="GO:0009927">
    <property type="term" value="F:histidine phosphotransfer kinase activity"/>
    <property type="evidence" value="ECO:0007669"/>
    <property type="project" value="TreeGrafter"/>
</dbReference>
<feature type="domain" description="Histidine kinase" evidence="7">
    <location>
        <begin position="179"/>
        <end position="326"/>
    </location>
</feature>
<dbReference type="SUPFAM" id="SSF52172">
    <property type="entry name" value="CheY-like"/>
    <property type="match status" value="1"/>
</dbReference>
<dbReference type="GO" id="GO:0005886">
    <property type="term" value="C:plasma membrane"/>
    <property type="evidence" value="ECO:0007669"/>
    <property type="project" value="TreeGrafter"/>
</dbReference>
<sequence length="471" mass="53226">MATRRTRGILKQIGKLQRSQKRPVFTDEAHIDPGSQAVGDILREEGTQYDPGNVEERQPRQRSKFHIAAAISWRGKSELQFYNDEGDHEERPPYPQKPLRRPKAESLEEYNARVQEWDAGNPHDVEIKVKGNHVTKKYYVDRLLPVYVDYMRVMCEQHPVTITPDESLIANNVDWILCDPSRVGQILINLLTNSINFTCEEKKREINIRFGVSLSKPRKMFSADTNWAEAGQVTTDGHIGPEWGDRDAFYLSMSVKESRAGMTSNEIQNLFQRFKQASSRTSIRYGGSGLGLLISKKLTEKQDGEIGVASVFGRGSTFLFYTKARRLHSEDPIINSAIHHSGPGCLDPNPKFVVQSCVDVTSTHFLLVEDNIVNQKVLKKQLTKSGCIVSIANHGVEALEFIKKSNIWHELRPQGVLLDREGKITRHVKIIATTADVRAEQIKRALESGVPFMLADLLVQIKQTLSTDPDD</sequence>
<evidence type="ECO:0000256" key="6">
    <source>
        <dbReference type="SAM" id="MobiDB-lite"/>
    </source>
</evidence>
<name>A0A9P7YXD2_9HELO</name>
<evidence type="ECO:0000313" key="9">
    <source>
        <dbReference type="EMBL" id="KAG9241699.1"/>
    </source>
</evidence>
<dbReference type="InterPro" id="IPR004358">
    <property type="entry name" value="Sig_transdc_His_kin-like_C"/>
</dbReference>
<evidence type="ECO:0000256" key="4">
    <source>
        <dbReference type="ARBA" id="ARBA00022777"/>
    </source>
</evidence>
<dbReference type="PROSITE" id="PS50110">
    <property type="entry name" value="RESPONSE_REGULATORY"/>
    <property type="match status" value="1"/>
</dbReference>
<dbReference type="Gene3D" id="3.40.50.2300">
    <property type="match status" value="1"/>
</dbReference>
<evidence type="ECO:0000256" key="2">
    <source>
        <dbReference type="ARBA" id="ARBA00012438"/>
    </source>
</evidence>
<keyword evidence="4 9" id="KW-0418">Kinase</keyword>
<dbReference type="EMBL" id="MU254169">
    <property type="protein sequence ID" value="KAG9241699.1"/>
    <property type="molecule type" value="Genomic_DNA"/>
</dbReference>
<dbReference type="PANTHER" id="PTHR43047">
    <property type="entry name" value="TWO-COMPONENT HISTIDINE PROTEIN KINASE"/>
    <property type="match status" value="1"/>
</dbReference>
<organism evidence="9 10">
    <name type="scientific">Calycina marina</name>
    <dbReference type="NCBI Taxonomy" id="1763456"/>
    <lineage>
        <taxon>Eukaryota</taxon>
        <taxon>Fungi</taxon>
        <taxon>Dikarya</taxon>
        <taxon>Ascomycota</taxon>
        <taxon>Pezizomycotina</taxon>
        <taxon>Leotiomycetes</taxon>
        <taxon>Helotiales</taxon>
        <taxon>Pezizellaceae</taxon>
        <taxon>Calycina</taxon>
    </lineage>
</organism>
<dbReference type="CDD" id="cd17546">
    <property type="entry name" value="REC_hyHK_CKI1_RcsC-like"/>
    <property type="match status" value="1"/>
</dbReference>
<accession>A0A9P7YXD2</accession>
<evidence type="ECO:0000256" key="1">
    <source>
        <dbReference type="ARBA" id="ARBA00000085"/>
    </source>
</evidence>
<proteinExistence type="predicted"/>
<keyword evidence="5" id="KW-0597">Phosphoprotein</keyword>
<feature type="domain" description="Response regulatory" evidence="8">
    <location>
        <begin position="364"/>
        <end position="471"/>
    </location>
</feature>
<dbReference type="SUPFAM" id="SSF55874">
    <property type="entry name" value="ATPase domain of HSP90 chaperone/DNA topoisomerase II/histidine kinase"/>
    <property type="match status" value="1"/>
</dbReference>
<dbReference type="InterPro" id="IPR005467">
    <property type="entry name" value="His_kinase_dom"/>
</dbReference>
<comment type="caution">
    <text evidence="9">The sequence shown here is derived from an EMBL/GenBank/DDBJ whole genome shotgun (WGS) entry which is preliminary data.</text>
</comment>
<evidence type="ECO:0000256" key="3">
    <source>
        <dbReference type="ARBA" id="ARBA00022679"/>
    </source>
</evidence>
<dbReference type="Gene3D" id="3.30.565.10">
    <property type="entry name" value="Histidine kinase-like ATPase, C-terminal domain"/>
    <property type="match status" value="1"/>
</dbReference>
<dbReference type="Pfam" id="PF02518">
    <property type="entry name" value="HATPase_c"/>
    <property type="match status" value="1"/>
</dbReference>
<evidence type="ECO:0000256" key="5">
    <source>
        <dbReference type="PROSITE-ProRule" id="PRU00169"/>
    </source>
</evidence>
<dbReference type="InterPro" id="IPR036890">
    <property type="entry name" value="HATPase_C_sf"/>
</dbReference>
<dbReference type="OrthoDB" id="3539553at2759"/>
<dbReference type="InterPro" id="IPR001789">
    <property type="entry name" value="Sig_transdc_resp-reg_receiver"/>
</dbReference>
<dbReference type="AlphaFoldDB" id="A0A9P7YXD2"/>
<evidence type="ECO:0000313" key="10">
    <source>
        <dbReference type="Proteomes" id="UP000887226"/>
    </source>
</evidence>
<feature type="region of interest" description="Disordered" evidence="6">
    <location>
        <begin position="84"/>
        <end position="103"/>
    </location>
</feature>
<dbReference type="EC" id="2.7.13.3" evidence="2"/>
<dbReference type="Proteomes" id="UP000887226">
    <property type="component" value="Unassembled WGS sequence"/>
</dbReference>
<dbReference type="PRINTS" id="PR00344">
    <property type="entry name" value="BCTRLSENSOR"/>
</dbReference>
<gene>
    <name evidence="9" type="ORF">BJ878DRAFT_569940</name>
</gene>
<dbReference type="PROSITE" id="PS50109">
    <property type="entry name" value="HIS_KIN"/>
    <property type="match status" value="1"/>
</dbReference>
<dbReference type="InterPro" id="IPR003594">
    <property type="entry name" value="HATPase_dom"/>
</dbReference>
<feature type="modified residue" description="4-aspartylphosphate" evidence="5">
    <location>
        <position position="419"/>
    </location>
</feature>
<dbReference type="InterPro" id="IPR011006">
    <property type="entry name" value="CheY-like_superfamily"/>
</dbReference>
<comment type="catalytic activity">
    <reaction evidence="1">
        <text>ATP + protein L-histidine = ADP + protein N-phospho-L-histidine.</text>
        <dbReference type="EC" id="2.7.13.3"/>
    </reaction>
</comment>
<evidence type="ECO:0000259" key="8">
    <source>
        <dbReference type="PROSITE" id="PS50110"/>
    </source>
</evidence>
<evidence type="ECO:0000259" key="7">
    <source>
        <dbReference type="PROSITE" id="PS50109"/>
    </source>
</evidence>
<dbReference type="PANTHER" id="PTHR43047:SF72">
    <property type="entry name" value="OSMOSENSING HISTIDINE PROTEIN KINASE SLN1"/>
    <property type="match status" value="1"/>
</dbReference>
<dbReference type="SMART" id="SM00387">
    <property type="entry name" value="HATPase_c"/>
    <property type="match status" value="1"/>
</dbReference>
<protein>
    <recommendedName>
        <fullName evidence="2">histidine kinase</fullName>
        <ecNumber evidence="2">2.7.13.3</ecNumber>
    </recommendedName>
</protein>
<keyword evidence="3" id="KW-0808">Transferase</keyword>
<dbReference type="GO" id="GO:0000155">
    <property type="term" value="F:phosphorelay sensor kinase activity"/>
    <property type="evidence" value="ECO:0007669"/>
    <property type="project" value="TreeGrafter"/>
</dbReference>